<keyword evidence="7" id="KW-0653">Protein transport</keyword>
<organism evidence="13 14">
    <name type="scientific">Rhodocyclus tenuis</name>
    <name type="common">Rhodospirillum tenue</name>
    <dbReference type="NCBI Taxonomy" id="1066"/>
    <lineage>
        <taxon>Bacteria</taxon>
        <taxon>Pseudomonadati</taxon>
        <taxon>Pseudomonadota</taxon>
        <taxon>Betaproteobacteria</taxon>
        <taxon>Rhodocyclales</taxon>
        <taxon>Rhodocyclaceae</taxon>
        <taxon>Rhodocyclus</taxon>
    </lineage>
</organism>
<dbReference type="SUPFAM" id="SSF89392">
    <property type="entry name" value="Prokaryotic lipoproteins and lipoprotein localization factors"/>
    <property type="match status" value="1"/>
</dbReference>
<keyword evidence="11" id="KW-0998">Cell outer membrane</keyword>
<dbReference type="InterPro" id="IPR004565">
    <property type="entry name" value="OM_lipoprot_LolB"/>
</dbReference>
<keyword evidence="5" id="KW-0813">Transport</keyword>
<dbReference type="InterPro" id="IPR029046">
    <property type="entry name" value="LolA/LolB/LppX"/>
</dbReference>
<reference evidence="13 14" key="1">
    <citation type="submission" date="2020-08" db="EMBL/GenBank/DDBJ databases">
        <title>Genome sequencing of Purple Non-Sulfur Bacteria from various extreme environments.</title>
        <authorList>
            <person name="Mayer M."/>
        </authorList>
    </citation>
    <scope>NUCLEOTIDE SEQUENCE [LARGE SCALE GENOMIC DNA]</scope>
    <source>
        <strain evidence="13 14">2761</strain>
    </source>
</reference>
<comment type="caution">
    <text evidence="13">The sequence shown here is derived from an EMBL/GenBank/DDBJ whole genome shotgun (WGS) entry which is preliminary data.</text>
</comment>
<keyword evidence="14" id="KW-1185">Reference proteome</keyword>
<evidence type="ECO:0000256" key="5">
    <source>
        <dbReference type="ARBA" id="ARBA00022448"/>
    </source>
</evidence>
<protein>
    <recommendedName>
        <fullName evidence="4">Outer-membrane lipoprotein LolB</fullName>
    </recommendedName>
</protein>
<evidence type="ECO:0000256" key="3">
    <source>
        <dbReference type="ARBA" id="ARBA00011245"/>
    </source>
</evidence>
<evidence type="ECO:0000256" key="12">
    <source>
        <dbReference type="ARBA" id="ARBA00023288"/>
    </source>
</evidence>
<evidence type="ECO:0000313" key="14">
    <source>
        <dbReference type="Proteomes" id="UP000587070"/>
    </source>
</evidence>
<comment type="subunit">
    <text evidence="3">Monomer.</text>
</comment>
<keyword evidence="8" id="KW-0472">Membrane</keyword>
<evidence type="ECO:0000256" key="9">
    <source>
        <dbReference type="ARBA" id="ARBA00023139"/>
    </source>
</evidence>
<dbReference type="Pfam" id="PF03550">
    <property type="entry name" value="LolB"/>
    <property type="match status" value="1"/>
</dbReference>
<comment type="similarity">
    <text evidence="2">Belongs to the LolB family.</text>
</comment>
<dbReference type="GO" id="GO:0015031">
    <property type="term" value="P:protein transport"/>
    <property type="evidence" value="ECO:0007669"/>
    <property type="project" value="UniProtKB-KW"/>
</dbReference>
<accession>A0A840FWV6</accession>
<keyword evidence="12 13" id="KW-0449">Lipoprotein</keyword>
<evidence type="ECO:0000313" key="13">
    <source>
        <dbReference type="EMBL" id="MBB4246264.1"/>
    </source>
</evidence>
<evidence type="ECO:0000256" key="8">
    <source>
        <dbReference type="ARBA" id="ARBA00023136"/>
    </source>
</evidence>
<dbReference type="Proteomes" id="UP000587070">
    <property type="component" value="Unassembled WGS sequence"/>
</dbReference>
<keyword evidence="9" id="KW-0564">Palmitate</keyword>
<comment type="subcellular location">
    <subcellularLocation>
        <location evidence="1">Cell outer membrane</location>
        <topology evidence="1">Lipid-anchor</topology>
    </subcellularLocation>
</comment>
<keyword evidence="10" id="KW-0143">Chaperone</keyword>
<sequence length="213" mass="22094">MAAAQPERSTLAASGSFALAARFSLRVDEQNHSGRLDWQHSPTSDEWLLSSPFGQGLAEIVSTPAVACLSAGDGRRECDASLDALTQRVLGYPLPLAGLADWVRGRGAEGGRVDALGRPLALARDGWYVDLAYDSDAADAADAPPGRLFISRPGGPELRLVIDAWTLPLGANDAPAAGVDAISPLVLPVVPVTAVQATPLPAATPMTPLSSDH</sequence>
<keyword evidence="6" id="KW-0732">Signal</keyword>
<evidence type="ECO:0000256" key="7">
    <source>
        <dbReference type="ARBA" id="ARBA00022927"/>
    </source>
</evidence>
<evidence type="ECO:0000256" key="11">
    <source>
        <dbReference type="ARBA" id="ARBA00023237"/>
    </source>
</evidence>
<dbReference type="CDD" id="cd16326">
    <property type="entry name" value="LolB"/>
    <property type="match status" value="1"/>
</dbReference>
<dbReference type="Gene3D" id="2.50.20.10">
    <property type="entry name" value="Lipoprotein localisation LolA/LolB/LppX"/>
    <property type="match status" value="1"/>
</dbReference>
<evidence type="ECO:0000256" key="10">
    <source>
        <dbReference type="ARBA" id="ARBA00023186"/>
    </source>
</evidence>
<evidence type="ECO:0000256" key="1">
    <source>
        <dbReference type="ARBA" id="ARBA00004459"/>
    </source>
</evidence>
<dbReference type="GO" id="GO:0009279">
    <property type="term" value="C:cell outer membrane"/>
    <property type="evidence" value="ECO:0007669"/>
    <property type="project" value="UniProtKB-SubCell"/>
</dbReference>
<dbReference type="EMBL" id="JACIGE010000002">
    <property type="protein sequence ID" value="MBB4246264.1"/>
    <property type="molecule type" value="Genomic_DNA"/>
</dbReference>
<gene>
    <name evidence="13" type="ORF">GGD90_000621</name>
</gene>
<evidence type="ECO:0000256" key="4">
    <source>
        <dbReference type="ARBA" id="ARBA00016202"/>
    </source>
</evidence>
<evidence type="ECO:0000256" key="2">
    <source>
        <dbReference type="ARBA" id="ARBA00009696"/>
    </source>
</evidence>
<dbReference type="RefSeq" id="WP_184414908.1">
    <property type="nucleotide sequence ID" value="NZ_JACIGE010000002.1"/>
</dbReference>
<proteinExistence type="inferred from homology"/>
<name>A0A840FWV6_RHOTE</name>
<evidence type="ECO:0000256" key="6">
    <source>
        <dbReference type="ARBA" id="ARBA00022729"/>
    </source>
</evidence>
<dbReference type="AlphaFoldDB" id="A0A840FWV6"/>